<dbReference type="Pfam" id="PF08031">
    <property type="entry name" value="BBE"/>
    <property type="match status" value="1"/>
</dbReference>
<dbReference type="CDD" id="cd07822">
    <property type="entry name" value="SRPBCC_4"/>
    <property type="match status" value="1"/>
</dbReference>
<keyword evidence="8" id="KW-1185">Reference proteome</keyword>
<dbReference type="InterPro" id="IPR036318">
    <property type="entry name" value="FAD-bd_PCMH-like_sf"/>
</dbReference>
<dbReference type="InterPro" id="IPR016169">
    <property type="entry name" value="FAD-bd_PCMH_sub2"/>
</dbReference>
<reference evidence="7" key="1">
    <citation type="journal article" date="2021" name="Nat. Commun.">
        <title>Genetic determinants of endophytism in the Arabidopsis root mycobiome.</title>
        <authorList>
            <person name="Mesny F."/>
            <person name="Miyauchi S."/>
            <person name="Thiergart T."/>
            <person name="Pickel B."/>
            <person name="Atanasova L."/>
            <person name="Karlsson M."/>
            <person name="Huettel B."/>
            <person name="Barry K.W."/>
            <person name="Haridas S."/>
            <person name="Chen C."/>
            <person name="Bauer D."/>
            <person name="Andreopoulos W."/>
            <person name="Pangilinan J."/>
            <person name="LaButti K."/>
            <person name="Riley R."/>
            <person name="Lipzen A."/>
            <person name="Clum A."/>
            <person name="Drula E."/>
            <person name="Henrissat B."/>
            <person name="Kohler A."/>
            <person name="Grigoriev I.V."/>
            <person name="Martin F.M."/>
            <person name="Hacquard S."/>
        </authorList>
    </citation>
    <scope>NUCLEOTIDE SEQUENCE</scope>
    <source>
        <strain evidence="7">MPI-CAGE-CH-0230</strain>
    </source>
</reference>
<evidence type="ECO:0000259" key="6">
    <source>
        <dbReference type="PROSITE" id="PS51387"/>
    </source>
</evidence>
<dbReference type="SUPFAM" id="SSF55961">
    <property type="entry name" value="Bet v1-like"/>
    <property type="match status" value="1"/>
</dbReference>
<proteinExistence type="inferred from homology"/>
<dbReference type="AlphaFoldDB" id="A0A9P8XY95"/>
<dbReference type="Pfam" id="PF10604">
    <property type="entry name" value="Polyketide_cyc2"/>
    <property type="match status" value="1"/>
</dbReference>
<dbReference type="InterPro" id="IPR012951">
    <property type="entry name" value="BBE"/>
</dbReference>
<accession>A0A9P8XY95</accession>
<evidence type="ECO:0000256" key="4">
    <source>
        <dbReference type="ARBA" id="ARBA00022827"/>
    </source>
</evidence>
<evidence type="ECO:0000256" key="2">
    <source>
        <dbReference type="ARBA" id="ARBA00005466"/>
    </source>
</evidence>
<gene>
    <name evidence="7" type="ORF">B0I36DRAFT_387406</name>
</gene>
<dbReference type="PROSITE" id="PS51387">
    <property type="entry name" value="FAD_PCMH"/>
    <property type="match status" value="1"/>
</dbReference>
<comment type="cofactor">
    <cofactor evidence="1">
        <name>FAD</name>
        <dbReference type="ChEBI" id="CHEBI:57692"/>
    </cofactor>
</comment>
<dbReference type="PANTHER" id="PTHR42973">
    <property type="entry name" value="BINDING OXIDOREDUCTASE, PUTATIVE (AFU_ORTHOLOGUE AFUA_1G17690)-RELATED"/>
    <property type="match status" value="1"/>
</dbReference>
<dbReference type="SUPFAM" id="SSF56176">
    <property type="entry name" value="FAD-binding/transporter-associated domain-like"/>
    <property type="match status" value="1"/>
</dbReference>
<dbReference type="GO" id="GO:0071949">
    <property type="term" value="F:FAD binding"/>
    <property type="evidence" value="ECO:0007669"/>
    <property type="project" value="InterPro"/>
</dbReference>
<comment type="similarity">
    <text evidence="2">Belongs to the oxygen-dependent FAD-linked oxidoreductase family.</text>
</comment>
<dbReference type="GeneID" id="70190718"/>
<evidence type="ECO:0000313" key="7">
    <source>
        <dbReference type="EMBL" id="KAH7025021.1"/>
    </source>
</evidence>
<dbReference type="Gene3D" id="3.30.465.10">
    <property type="match status" value="1"/>
</dbReference>
<dbReference type="InterPro" id="IPR023393">
    <property type="entry name" value="START-like_dom_sf"/>
</dbReference>
<dbReference type="GO" id="GO:0016491">
    <property type="term" value="F:oxidoreductase activity"/>
    <property type="evidence" value="ECO:0007669"/>
    <property type="project" value="UniProtKB-KW"/>
</dbReference>
<evidence type="ECO:0000256" key="5">
    <source>
        <dbReference type="ARBA" id="ARBA00023002"/>
    </source>
</evidence>
<name>A0A9P8XY95_9PEZI</name>
<evidence type="ECO:0000256" key="1">
    <source>
        <dbReference type="ARBA" id="ARBA00001974"/>
    </source>
</evidence>
<dbReference type="InterPro" id="IPR016166">
    <property type="entry name" value="FAD-bd_PCMH"/>
</dbReference>
<dbReference type="Pfam" id="PF01565">
    <property type="entry name" value="FAD_binding_4"/>
    <property type="match status" value="1"/>
</dbReference>
<evidence type="ECO:0000313" key="8">
    <source>
        <dbReference type="Proteomes" id="UP000756346"/>
    </source>
</evidence>
<dbReference type="Gene3D" id="3.40.462.20">
    <property type="match status" value="1"/>
</dbReference>
<dbReference type="InterPro" id="IPR019587">
    <property type="entry name" value="Polyketide_cyclase/dehydratase"/>
</dbReference>
<dbReference type="Gene3D" id="3.30.530.20">
    <property type="match status" value="1"/>
</dbReference>
<dbReference type="OrthoDB" id="9996127at2759"/>
<dbReference type="PANTHER" id="PTHR42973:SF9">
    <property type="entry name" value="FAD-BINDING PCMH-TYPE DOMAIN-CONTAINING PROTEIN-RELATED"/>
    <property type="match status" value="1"/>
</dbReference>
<evidence type="ECO:0000256" key="3">
    <source>
        <dbReference type="ARBA" id="ARBA00022630"/>
    </source>
</evidence>
<protein>
    <recommendedName>
        <fullName evidence="6">FAD-binding PCMH-type domain-containing protein</fullName>
    </recommendedName>
</protein>
<organism evidence="7 8">
    <name type="scientific">Microdochium trichocladiopsis</name>
    <dbReference type="NCBI Taxonomy" id="1682393"/>
    <lineage>
        <taxon>Eukaryota</taxon>
        <taxon>Fungi</taxon>
        <taxon>Dikarya</taxon>
        <taxon>Ascomycota</taxon>
        <taxon>Pezizomycotina</taxon>
        <taxon>Sordariomycetes</taxon>
        <taxon>Xylariomycetidae</taxon>
        <taxon>Xylariales</taxon>
        <taxon>Microdochiaceae</taxon>
        <taxon>Microdochium</taxon>
    </lineage>
</organism>
<keyword evidence="3" id="KW-0285">Flavoprotein</keyword>
<dbReference type="Proteomes" id="UP000756346">
    <property type="component" value="Unassembled WGS sequence"/>
</dbReference>
<dbReference type="RefSeq" id="XP_046008569.1">
    <property type="nucleotide sequence ID" value="XM_046161172.1"/>
</dbReference>
<keyword evidence="4" id="KW-0274">FAD</keyword>
<dbReference type="EMBL" id="JAGTJQ010000009">
    <property type="protein sequence ID" value="KAH7025021.1"/>
    <property type="molecule type" value="Genomic_DNA"/>
</dbReference>
<feature type="domain" description="FAD-binding PCMH-type" evidence="6">
    <location>
        <begin position="206"/>
        <end position="377"/>
    </location>
</feature>
<dbReference type="InterPro" id="IPR006094">
    <property type="entry name" value="Oxid_FAD_bind_N"/>
</dbReference>
<comment type="caution">
    <text evidence="7">The sequence shown here is derived from an EMBL/GenBank/DDBJ whole genome shotgun (WGS) entry which is preliminary data.</text>
</comment>
<sequence length="642" mass="69485">MGIRARVPPIEIAASPERVREIFLDFDHMSQWHTSHFKSLDIVTPGKKGITLAPGDKMRVNLGGGMNFGANITENSKDRLTWKGGVSYLLVGEHTFEFRPSQATPGGTTFVQYEDFTGLLTFGMKSDQEKTSGGFQRVNEDLKKRAETLVSADLPVLPDGQYPLGTCAQTTIELDLAPVLSDGAAVVFPGDEAWHDLVARASTPRVAPQYIAVVEVATEADVEHTIRFANKHGYPFLAASGSHGWTTALAEMHNGIQINLRRMNSVTVNDDGLTATAGGGILQWEATRALFAKGKMTPTGICACVSVAGPALGGGHGMLQGRHGFAADNLVSARVTLANGTSVTASGTQNPDLFWGLKGAGHNLGVVTSLEMSLYDADELWRMDVLTYTQDKLEQIFAVWNELEDEIADPGLLVAGGTVAWNPALDDKHPIINILLYSAGNATAIERYVAAFQGALGPPAASVTVTDIPYGDVFATGGFGVDSPVCRKDANVVGYPASVSRWDGAGMRAGFELFTELTRQAKYSTSMWLLESFGRKGVRDIDVASAAVPAEERQRHILHAPVLWWDGADEGDVAEVRAWGVKFQEAVRPRDAEKPHSYVNYAMGDESVPEVYGEDPARLQRLRALKREFDPMNRFGFYSPIV</sequence>
<dbReference type="InterPro" id="IPR050416">
    <property type="entry name" value="FAD-linked_Oxidoreductase"/>
</dbReference>
<keyword evidence="5" id="KW-0560">Oxidoreductase</keyword>